<accession>A0A1D2MAR4</accession>
<dbReference type="PANTHER" id="PTHR23301:SF110">
    <property type="entry name" value="LD43683P-RELATED"/>
    <property type="match status" value="1"/>
</dbReference>
<dbReference type="AlphaFoldDB" id="A0A1D2MAR4"/>
<dbReference type="SUPFAM" id="SSF57625">
    <property type="entry name" value="Invertebrate chitin-binding proteins"/>
    <property type="match status" value="1"/>
</dbReference>
<evidence type="ECO:0000256" key="3">
    <source>
        <dbReference type="ARBA" id="ARBA00022737"/>
    </source>
</evidence>
<evidence type="ECO:0000256" key="4">
    <source>
        <dbReference type="ARBA" id="ARBA00023157"/>
    </source>
</evidence>
<dbReference type="OrthoDB" id="7791461at2759"/>
<evidence type="ECO:0000259" key="7">
    <source>
        <dbReference type="PROSITE" id="PS50940"/>
    </source>
</evidence>
<sequence length="343" mass="37804">MNLYSIILVCVFGSFHFSMGENCPTEGIAYLPHSKCSHFYICLNGESAEMVCPFSLYYNPETTQCDFPEIVSGCSGGTRPPITSTEIPTTTTELPPGTLTECGQSIFADNGTIQYKLNENYDAGELCVFMIQFESGFLNTTFTLENHGFGDLDSEAIAVYKCDGELGLPTRLGSHTQKANLTGASGAIVIFRTTSSSGTGFKLSFKRNAIQSPEMRPGSYVVFNNETYSPLNIPLSNDTHAFVQNHLVFTSDSKIISEPDTFLKLSVTGFGNAGDETSSILMVYSFETGLKFERNIQWPSDDGKVFEFKTRGLFILVHLQFETLPIETGMVTWEKVSTQKAFL</sequence>
<evidence type="ECO:0000313" key="8">
    <source>
        <dbReference type="EMBL" id="ODM90077.1"/>
    </source>
</evidence>
<feature type="signal peptide" evidence="6">
    <location>
        <begin position="1"/>
        <end position="20"/>
    </location>
</feature>
<dbReference type="InterPro" id="IPR002557">
    <property type="entry name" value="Chitin-bd_dom"/>
</dbReference>
<dbReference type="EMBL" id="LJIJ01002180">
    <property type="protein sequence ID" value="ODM90077.1"/>
    <property type="molecule type" value="Genomic_DNA"/>
</dbReference>
<dbReference type="STRING" id="48709.A0A1D2MAR4"/>
<dbReference type="Gene3D" id="2.170.140.10">
    <property type="entry name" value="Chitin binding domain"/>
    <property type="match status" value="1"/>
</dbReference>
<proteinExistence type="predicted"/>
<dbReference type="PROSITE" id="PS50940">
    <property type="entry name" value="CHIT_BIND_II"/>
    <property type="match status" value="1"/>
</dbReference>
<gene>
    <name evidence="8" type="ORF">Ocin01_16605</name>
</gene>
<reference evidence="8 9" key="1">
    <citation type="journal article" date="2016" name="Genome Biol. Evol.">
        <title>Gene Family Evolution Reflects Adaptation to Soil Environmental Stressors in the Genome of the Collembolan Orchesella cincta.</title>
        <authorList>
            <person name="Faddeeva-Vakhrusheva A."/>
            <person name="Derks M.F."/>
            <person name="Anvar S.Y."/>
            <person name="Agamennone V."/>
            <person name="Suring W."/>
            <person name="Smit S."/>
            <person name="van Straalen N.M."/>
            <person name="Roelofs D."/>
        </authorList>
    </citation>
    <scope>NUCLEOTIDE SEQUENCE [LARGE SCALE GENOMIC DNA]</scope>
    <source>
        <tissue evidence="8">Mixed pool</tissue>
    </source>
</reference>
<comment type="caution">
    <text evidence="8">The sequence shown here is derived from an EMBL/GenBank/DDBJ whole genome shotgun (WGS) entry which is preliminary data.</text>
</comment>
<evidence type="ECO:0000256" key="5">
    <source>
        <dbReference type="ARBA" id="ARBA00023180"/>
    </source>
</evidence>
<dbReference type="GO" id="GO:0008061">
    <property type="term" value="F:chitin binding"/>
    <property type="evidence" value="ECO:0007669"/>
    <property type="project" value="UniProtKB-KW"/>
</dbReference>
<name>A0A1D2MAR4_ORCCI</name>
<feature type="chain" id="PRO_5008903711" evidence="6">
    <location>
        <begin position="21"/>
        <end position="343"/>
    </location>
</feature>
<dbReference type="SMART" id="SM00494">
    <property type="entry name" value="ChtBD2"/>
    <property type="match status" value="1"/>
</dbReference>
<evidence type="ECO:0000256" key="1">
    <source>
        <dbReference type="ARBA" id="ARBA00022669"/>
    </source>
</evidence>
<keyword evidence="9" id="KW-1185">Reference proteome</keyword>
<protein>
    <submittedName>
        <fullName evidence="8">Peritrophin-1</fullName>
    </submittedName>
</protein>
<keyword evidence="4" id="KW-1015">Disulfide bond</keyword>
<organism evidence="8 9">
    <name type="scientific">Orchesella cincta</name>
    <name type="common">Springtail</name>
    <name type="synonym">Podura cincta</name>
    <dbReference type="NCBI Taxonomy" id="48709"/>
    <lineage>
        <taxon>Eukaryota</taxon>
        <taxon>Metazoa</taxon>
        <taxon>Ecdysozoa</taxon>
        <taxon>Arthropoda</taxon>
        <taxon>Hexapoda</taxon>
        <taxon>Collembola</taxon>
        <taxon>Entomobryomorpha</taxon>
        <taxon>Entomobryoidea</taxon>
        <taxon>Orchesellidae</taxon>
        <taxon>Orchesellinae</taxon>
        <taxon>Orchesella</taxon>
    </lineage>
</organism>
<evidence type="ECO:0000313" key="9">
    <source>
        <dbReference type="Proteomes" id="UP000094527"/>
    </source>
</evidence>
<dbReference type="InterPro" id="IPR036508">
    <property type="entry name" value="Chitin-bd_dom_sf"/>
</dbReference>
<keyword evidence="1" id="KW-0147">Chitin-binding</keyword>
<feature type="domain" description="Chitin-binding type-2" evidence="7">
    <location>
        <begin position="20"/>
        <end position="76"/>
    </location>
</feature>
<keyword evidence="2 6" id="KW-0732">Signal</keyword>
<dbReference type="Pfam" id="PF01607">
    <property type="entry name" value="CBM_14"/>
    <property type="match status" value="1"/>
</dbReference>
<keyword evidence="3" id="KW-0677">Repeat</keyword>
<evidence type="ECO:0000256" key="2">
    <source>
        <dbReference type="ARBA" id="ARBA00022729"/>
    </source>
</evidence>
<keyword evidence="5" id="KW-0325">Glycoprotein</keyword>
<dbReference type="PANTHER" id="PTHR23301">
    <property type="entry name" value="CHITIN BINDING PERITROPHIN-A"/>
    <property type="match status" value="1"/>
</dbReference>
<dbReference type="Proteomes" id="UP000094527">
    <property type="component" value="Unassembled WGS sequence"/>
</dbReference>
<dbReference type="InterPro" id="IPR051940">
    <property type="entry name" value="Chitin_bind-dev_reg"/>
</dbReference>
<dbReference type="GO" id="GO:0005576">
    <property type="term" value="C:extracellular region"/>
    <property type="evidence" value="ECO:0007669"/>
    <property type="project" value="InterPro"/>
</dbReference>
<evidence type="ECO:0000256" key="6">
    <source>
        <dbReference type="SAM" id="SignalP"/>
    </source>
</evidence>